<keyword evidence="2" id="KW-0472">Membrane</keyword>
<comment type="caution">
    <text evidence="3">The sequence shown here is derived from an EMBL/GenBank/DDBJ whole genome shotgun (WGS) entry which is preliminary data.</text>
</comment>
<sequence>MTRVSTNDEFTDYLTLVDIHAGDVPPETKSVTDRALSWIRNHILVLIMVALPTSLATIYYIAIASDQYVSETRFVVRSPNRNAAGLLSGFLQSTGFVRAQDDSYVVMEFIESRAASGDLAEHSNLREVLSRPEADFLARFPSLWSKPTEEALFEHYLDFVTIETDSGGGVTTLRVRAFRPEDAQMLAQALLDRAEMLINRLNDRARQDAVRFARIEVTDSEKRLGDLQKSLTDFRNKVAMIDPSKQSTAMFEMIAKLSDDVAQSKAQLASLMQQTPQSPQIQAMRSSIDAKEQQIIEERARIVGDDASMAPLIAEYEQLLLQRELGMRMLESSATSLENAKLEAQRQQLYLERIVSPNRPDYAMYPKRIKSILMVLALCFAAFWIVRFFRNQIYDHSET</sequence>
<evidence type="ECO:0000256" key="1">
    <source>
        <dbReference type="SAM" id="Coils"/>
    </source>
</evidence>
<gene>
    <name evidence="3" type="ORF">QFZ34_000939</name>
</gene>
<feature type="coiled-coil region" evidence="1">
    <location>
        <begin position="254"/>
        <end position="301"/>
    </location>
</feature>
<feature type="transmembrane region" description="Helical" evidence="2">
    <location>
        <begin position="372"/>
        <end position="389"/>
    </location>
</feature>
<dbReference type="PANTHER" id="PTHR32309:SF13">
    <property type="entry name" value="FERRIC ENTEROBACTIN TRANSPORT PROTEIN FEPE"/>
    <property type="match status" value="1"/>
</dbReference>
<organism evidence="3 4">
    <name type="scientific">Phyllobacterium ifriqiyense</name>
    <dbReference type="NCBI Taxonomy" id="314238"/>
    <lineage>
        <taxon>Bacteria</taxon>
        <taxon>Pseudomonadati</taxon>
        <taxon>Pseudomonadota</taxon>
        <taxon>Alphaproteobacteria</taxon>
        <taxon>Hyphomicrobiales</taxon>
        <taxon>Phyllobacteriaceae</taxon>
        <taxon>Phyllobacterium</taxon>
    </lineage>
</organism>
<protein>
    <submittedName>
        <fullName evidence="3">Capsular polysaccharide transport system permease protein</fullName>
    </submittedName>
</protein>
<evidence type="ECO:0000313" key="3">
    <source>
        <dbReference type="EMBL" id="MDQ0995762.1"/>
    </source>
</evidence>
<dbReference type="RefSeq" id="WP_115055063.1">
    <property type="nucleotide sequence ID" value="NZ_JAUSZT010000002.1"/>
</dbReference>
<dbReference type="Proteomes" id="UP001237780">
    <property type="component" value="Unassembled WGS sequence"/>
</dbReference>
<accession>A0ABU0S4T2</accession>
<dbReference type="EMBL" id="JAUSZT010000002">
    <property type="protein sequence ID" value="MDQ0995762.1"/>
    <property type="molecule type" value="Genomic_DNA"/>
</dbReference>
<name>A0ABU0S4T2_9HYPH</name>
<evidence type="ECO:0000256" key="2">
    <source>
        <dbReference type="SAM" id="Phobius"/>
    </source>
</evidence>
<keyword evidence="1" id="KW-0175">Coiled coil</keyword>
<proteinExistence type="predicted"/>
<keyword evidence="2" id="KW-1133">Transmembrane helix</keyword>
<keyword evidence="4" id="KW-1185">Reference proteome</keyword>
<dbReference type="PANTHER" id="PTHR32309">
    <property type="entry name" value="TYROSINE-PROTEIN KINASE"/>
    <property type="match status" value="1"/>
</dbReference>
<feature type="transmembrane region" description="Helical" evidence="2">
    <location>
        <begin position="43"/>
        <end position="63"/>
    </location>
</feature>
<dbReference type="InterPro" id="IPR050445">
    <property type="entry name" value="Bact_polysacc_biosynth/exp"/>
</dbReference>
<keyword evidence="2" id="KW-0812">Transmembrane</keyword>
<evidence type="ECO:0000313" key="4">
    <source>
        <dbReference type="Proteomes" id="UP001237780"/>
    </source>
</evidence>
<reference evidence="3 4" key="1">
    <citation type="submission" date="2023-07" db="EMBL/GenBank/DDBJ databases">
        <title>Comparative genomics of wheat-associated soil bacteria to identify genetic determinants of phenazine resistance.</title>
        <authorList>
            <person name="Mouncey N."/>
        </authorList>
    </citation>
    <scope>NUCLEOTIDE SEQUENCE [LARGE SCALE GENOMIC DNA]</scope>
    <source>
        <strain evidence="3 4">W4I11</strain>
    </source>
</reference>